<proteinExistence type="predicted"/>
<keyword evidence="2" id="KW-0223">Dioxygenase</keyword>
<name>A0AA90H7Z4_9ACTN</name>
<gene>
    <name evidence="1" type="ORF">POF43_025370</name>
    <name evidence="2" type="ORF">POF50_030305</name>
</gene>
<dbReference type="PANTHER" id="PTHR20883">
    <property type="entry name" value="PHYTANOYL-COA DIOXYGENASE DOMAIN CONTAINING 1"/>
    <property type="match status" value="1"/>
</dbReference>
<keyword evidence="3" id="KW-1185">Reference proteome</keyword>
<reference evidence="2 3" key="1">
    <citation type="submission" date="2023-05" db="EMBL/GenBank/DDBJ databases">
        <title>Streptantibioticus silvisoli sp. nov., acidotolerant actinomycetes 1 from pine litter.</title>
        <authorList>
            <person name="Swiecimska M."/>
            <person name="Golinska P."/>
            <person name="Sangal V."/>
            <person name="Wachnowicz B."/>
            <person name="Goodfellow M."/>
        </authorList>
    </citation>
    <scope>NUCLEOTIDE SEQUENCE</scope>
    <source>
        <strain evidence="2">SL13</strain>
        <strain evidence="1 3">SL54</strain>
    </source>
</reference>
<dbReference type="AlphaFoldDB" id="A0AA90H7Z4"/>
<dbReference type="SUPFAM" id="SSF51197">
    <property type="entry name" value="Clavaminate synthase-like"/>
    <property type="match status" value="1"/>
</dbReference>
<dbReference type="GO" id="GO:0005506">
    <property type="term" value="F:iron ion binding"/>
    <property type="evidence" value="ECO:0007669"/>
    <property type="project" value="UniProtKB-ARBA"/>
</dbReference>
<dbReference type="EMBL" id="JABXJJ020000048">
    <property type="protein sequence ID" value="MDI5973581.1"/>
    <property type="molecule type" value="Genomic_DNA"/>
</dbReference>
<comment type="caution">
    <text evidence="2">The sequence shown here is derived from an EMBL/GenBank/DDBJ whole genome shotgun (WGS) entry which is preliminary data.</text>
</comment>
<protein>
    <submittedName>
        <fullName evidence="2">Phytanoyl-CoA dioxygenase family protein</fullName>
    </submittedName>
</protein>
<dbReference type="Proteomes" id="UP001156398">
    <property type="component" value="Unassembled WGS sequence"/>
</dbReference>
<dbReference type="RefSeq" id="WP_271315179.1">
    <property type="nucleotide sequence ID" value="NZ_JAAGKO020000044.1"/>
</dbReference>
<dbReference type="Gene3D" id="2.60.120.620">
    <property type="entry name" value="q2cbj1_9rhob like domain"/>
    <property type="match status" value="1"/>
</dbReference>
<keyword evidence="2" id="KW-0560">Oxidoreductase</keyword>
<dbReference type="PANTHER" id="PTHR20883:SF46">
    <property type="entry name" value="PHYTANOYL-COA HYDROXYLASE"/>
    <property type="match status" value="1"/>
</dbReference>
<evidence type="ECO:0000313" key="3">
    <source>
        <dbReference type="Proteomes" id="UP001156398"/>
    </source>
</evidence>
<sequence>MNGYSGLSSEEIALLPTDEDVRNWSERGWYLSGKLLTDEEADAMTEASKRFYAGQEDRPLAMNPPRLDDWKPSHGEIQRKTDYIHYRDKTFAEILRKPIIGAVAARLAQASRISVFQTTMVYKPPVAEETSNIVSWHFDKYYWPTSTSENMLTAFIPFHDCTEEFGTVTMVSGSHRWNSRHGTVRPPITEGDRRREYVLEEDAARNGVAVPEKAVINIPKGHMSFHHCLLYHGSGPNVSGVPRRAVTLHMQDETNGYRDWRQSDGLQQDYKHDYLVRRTPEGLPDYTDPEFFPQIWPVPGDSAS</sequence>
<evidence type="ECO:0000313" key="1">
    <source>
        <dbReference type="EMBL" id="MDI5966017.1"/>
    </source>
</evidence>
<accession>A0AA90H7Z4</accession>
<dbReference type="Pfam" id="PF05721">
    <property type="entry name" value="PhyH"/>
    <property type="match status" value="1"/>
</dbReference>
<dbReference type="InterPro" id="IPR008775">
    <property type="entry name" value="Phytyl_CoA_dOase-like"/>
</dbReference>
<organism evidence="2">
    <name type="scientific">Streptantibioticus silvisoli</name>
    <dbReference type="NCBI Taxonomy" id="2705255"/>
    <lineage>
        <taxon>Bacteria</taxon>
        <taxon>Bacillati</taxon>
        <taxon>Actinomycetota</taxon>
        <taxon>Actinomycetes</taxon>
        <taxon>Kitasatosporales</taxon>
        <taxon>Streptomycetaceae</taxon>
        <taxon>Streptantibioticus</taxon>
    </lineage>
</organism>
<dbReference type="GO" id="GO:0016706">
    <property type="term" value="F:2-oxoglutarate-dependent dioxygenase activity"/>
    <property type="evidence" value="ECO:0007669"/>
    <property type="project" value="UniProtKB-ARBA"/>
</dbReference>
<evidence type="ECO:0000313" key="2">
    <source>
        <dbReference type="EMBL" id="MDI5973581.1"/>
    </source>
</evidence>
<dbReference type="EMBL" id="JAAGKO020000044">
    <property type="protein sequence ID" value="MDI5966017.1"/>
    <property type="molecule type" value="Genomic_DNA"/>
</dbReference>